<name>A0A645G2L3_9ZZZZ</name>
<gene>
    <name evidence="2" type="ORF">SDC9_165734</name>
</gene>
<feature type="compositionally biased region" description="Basic residues" evidence="1">
    <location>
        <begin position="68"/>
        <end position="91"/>
    </location>
</feature>
<dbReference type="EMBL" id="VSSQ01065690">
    <property type="protein sequence ID" value="MPN18374.1"/>
    <property type="molecule type" value="Genomic_DNA"/>
</dbReference>
<organism evidence="2">
    <name type="scientific">bioreactor metagenome</name>
    <dbReference type="NCBI Taxonomy" id="1076179"/>
    <lineage>
        <taxon>unclassified sequences</taxon>
        <taxon>metagenomes</taxon>
        <taxon>ecological metagenomes</taxon>
    </lineage>
</organism>
<feature type="region of interest" description="Disordered" evidence="1">
    <location>
        <begin position="120"/>
        <end position="154"/>
    </location>
</feature>
<evidence type="ECO:0000256" key="1">
    <source>
        <dbReference type="SAM" id="MobiDB-lite"/>
    </source>
</evidence>
<protein>
    <submittedName>
        <fullName evidence="2">Uncharacterized protein</fullName>
    </submittedName>
</protein>
<sequence>MLGQRLAQQGLATVAGIRELSPSRLTPRSLETGPPSAERKGAQIRQAWAERQIRELTRGFTLQCKRRPCRQARPIRRRSRPDRHRGYRQVRHPGTVATGKQTAFSHQLLVGEQHRVARNAQTGGKLPGGGQPRTSSQAAGQDGVTQTTVQRLLS</sequence>
<feature type="region of interest" description="Disordered" evidence="1">
    <location>
        <begin position="68"/>
        <end position="100"/>
    </location>
</feature>
<proteinExistence type="predicted"/>
<evidence type="ECO:0000313" key="2">
    <source>
        <dbReference type="EMBL" id="MPN18374.1"/>
    </source>
</evidence>
<comment type="caution">
    <text evidence="2">The sequence shown here is derived from an EMBL/GenBank/DDBJ whole genome shotgun (WGS) entry which is preliminary data.</text>
</comment>
<dbReference type="AlphaFoldDB" id="A0A645G2L3"/>
<accession>A0A645G2L3</accession>
<feature type="region of interest" description="Disordered" evidence="1">
    <location>
        <begin position="19"/>
        <end position="41"/>
    </location>
</feature>
<feature type="compositionally biased region" description="Polar residues" evidence="1">
    <location>
        <begin position="132"/>
        <end position="154"/>
    </location>
</feature>
<reference evidence="2" key="1">
    <citation type="submission" date="2019-08" db="EMBL/GenBank/DDBJ databases">
        <authorList>
            <person name="Kucharzyk K."/>
            <person name="Murdoch R.W."/>
            <person name="Higgins S."/>
            <person name="Loffler F."/>
        </authorList>
    </citation>
    <scope>NUCLEOTIDE SEQUENCE</scope>
</reference>